<dbReference type="EMBL" id="JAAEDK010000057">
    <property type="protein sequence ID" value="MBR0661564.1"/>
    <property type="molecule type" value="Genomic_DNA"/>
</dbReference>
<feature type="region of interest" description="Disordered" evidence="1">
    <location>
        <begin position="182"/>
        <end position="203"/>
    </location>
</feature>
<dbReference type="EMBL" id="JAAVUP010000002">
    <property type="protein sequence ID" value="NKE16942.1"/>
    <property type="molecule type" value="Genomic_DNA"/>
</dbReference>
<comment type="caution">
    <text evidence="3">The sequence shown here is derived from an EMBL/GenBank/DDBJ whole genome shotgun (WGS) entry which is preliminary data.</text>
</comment>
<dbReference type="Pfam" id="PF09937">
    <property type="entry name" value="DUF2169"/>
    <property type="match status" value="1"/>
</dbReference>
<organism evidence="3 6">
    <name type="scientific">Neoroseomonas oryzicola</name>
    <dbReference type="NCBI Taxonomy" id="535904"/>
    <lineage>
        <taxon>Bacteria</taxon>
        <taxon>Pseudomonadati</taxon>
        <taxon>Pseudomonadota</taxon>
        <taxon>Alphaproteobacteria</taxon>
        <taxon>Acetobacterales</taxon>
        <taxon>Acetobacteraceae</taxon>
        <taxon>Neoroseomonas</taxon>
    </lineage>
</organism>
<dbReference type="Proteomes" id="UP000746741">
    <property type="component" value="Unassembled WGS sequence"/>
</dbReference>
<evidence type="ECO:0000313" key="5">
    <source>
        <dbReference type="Proteomes" id="UP000746741"/>
    </source>
</evidence>
<reference evidence="3" key="3">
    <citation type="journal article" date="2021" name="Syst. Appl. Microbiol.">
        <title>Roseomonas hellenica sp. nov., isolated from roots of wild-growing Alkanna tinctoria.</title>
        <authorList>
            <person name="Rat A."/>
            <person name="Naranjo H.D."/>
            <person name="Lebbe L."/>
            <person name="Cnockaert M."/>
            <person name="Krigas N."/>
            <person name="Grigoriadou K."/>
            <person name="Maloupa E."/>
            <person name="Willems A."/>
        </authorList>
    </citation>
    <scope>NUCLEOTIDE SEQUENCE</scope>
    <source>
        <strain evidence="3">LMG 31161</strain>
    </source>
</reference>
<evidence type="ECO:0000313" key="3">
    <source>
        <dbReference type="EMBL" id="MBR0661564.1"/>
    </source>
</evidence>
<evidence type="ECO:0000313" key="6">
    <source>
        <dbReference type="Proteomes" id="UP001138708"/>
    </source>
</evidence>
<name>A0A9X9WMK4_9PROT</name>
<evidence type="ECO:0000313" key="4">
    <source>
        <dbReference type="EMBL" id="NKE16942.1"/>
    </source>
</evidence>
<dbReference type="Proteomes" id="UP001138708">
    <property type="component" value="Unassembled WGS sequence"/>
</dbReference>
<dbReference type="AlphaFoldDB" id="A0A9X9WMK4"/>
<dbReference type="RefSeq" id="WP_168040825.1">
    <property type="nucleotide sequence ID" value="NZ_JAAEDK010000057.1"/>
</dbReference>
<evidence type="ECO:0000256" key="1">
    <source>
        <dbReference type="SAM" id="MobiDB-lite"/>
    </source>
</evidence>
<proteinExistence type="predicted"/>
<sequence length="371" mass="41453">MKLLNASGMAAGYTLGLDTDARERLVVAVKGTFSLPRRGDTAPPRLLEEQVPLADADTFTGEPSRSATIVECDFVPMKPRCDILLNGSAYALGGGLAQRVVVGLQFGAMQKAFTVWGDRVWEAGVTGASPSQPRPFTRLPISYDNAFGGVDDFSPFAEEHRSYLPNPVGRGWHRLTQRELVDGKPVSNTEEQSDPVTRPNGNHRPMAFGAVGRNWQHRIPLAGTYDQHWQDNVFPFLPQDFDPAYFQCAPPDQQVQTPRGGERVLIVGMTEDGRRDFALPGVEVPVVFFRRRGERAEMQATLDTVLFEPDAERFSMVWRASLPLERDIFEIVQILVGRMSRGWWRAMELGKTYYPSLSAAVREKRQEETLA</sequence>
<keyword evidence="5" id="KW-1185">Reference proteome</keyword>
<gene>
    <name evidence="4" type="ORF">GWK15_08315</name>
    <name evidence="3" type="ORF">GXW75_20080</name>
</gene>
<feature type="domain" description="DUF2169" evidence="2">
    <location>
        <begin position="21"/>
        <end position="319"/>
    </location>
</feature>
<evidence type="ECO:0000259" key="2">
    <source>
        <dbReference type="Pfam" id="PF09937"/>
    </source>
</evidence>
<dbReference type="InterPro" id="IPR018683">
    <property type="entry name" value="DUF2169"/>
</dbReference>
<reference evidence="3" key="1">
    <citation type="submission" date="2020-01" db="EMBL/GenBank/DDBJ databases">
        <authorList>
            <person name="Rat A."/>
        </authorList>
    </citation>
    <scope>NUCLEOTIDE SEQUENCE</scope>
    <source>
        <strain evidence="3">LMG 31161</strain>
    </source>
</reference>
<accession>A0A9X9WMK4</accession>
<reference evidence="4 5" key="2">
    <citation type="submission" date="2020-02" db="EMBL/GenBank/DDBJ databases">
        <authorList>
            <person name="Sun Q."/>
            <person name="Inoue M."/>
        </authorList>
    </citation>
    <scope>NUCLEOTIDE SEQUENCE [LARGE SCALE GENOMIC DNA]</scope>
    <source>
        <strain evidence="4 5">KCTC 22478</strain>
    </source>
</reference>
<protein>
    <submittedName>
        <fullName evidence="3">DUF2169 domain-containing protein</fullName>
    </submittedName>
</protein>